<dbReference type="EMBL" id="FMAY01000012">
    <property type="protein sequence ID" value="SCC31326.1"/>
    <property type="molecule type" value="Genomic_DNA"/>
</dbReference>
<dbReference type="Pfam" id="PF02413">
    <property type="entry name" value="Caudo_TAP"/>
    <property type="match status" value="1"/>
</dbReference>
<proteinExistence type="predicted"/>
<dbReference type="Proteomes" id="UP000198975">
    <property type="component" value="Unassembled WGS sequence"/>
</dbReference>
<evidence type="ECO:0000313" key="1">
    <source>
        <dbReference type="EMBL" id="SCC31326.1"/>
    </source>
</evidence>
<accession>A0A1C4DIZ6</accession>
<protein>
    <submittedName>
        <fullName evidence="1">Virus tail fibre assembly protein, lambda gpK</fullName>
    </submittedName>
</protein>
<gene>
    <name evidence="1" type="ORF">GA0061071_112130</name>
</gene>
<sequence length="134" mass="14707">MNAFIPAAWKDDGTYNNETWPVDAVEATDAEVSAYWCQTPPNGKQLGAVDGRPAWVDIPPLSSEEEKALADQHKTLLLNAATAKIVIWQTKLLMGRKLADNETAQLNNWIDYIDSVTAIDTATAPDISWPALPE</sequence>
<keyword evidence="2" id="KW-1185">Reference proteome</keyword>
<evidence type="ECO:0000313" key="2">
    <source>
        <dbReference type="Proteomes" id="UP000198975"/>
    </source>
</evidence>
<organism evidence="1 2">
    <name type="scientific">Kosakonia oryzendophytica</name>
    <dbReference type="NCBI Taxonomy" id="1005665"/>
    <lineage>
        <taxon>Bacteria</taxon>
        <taxon>Pseudomonadati</taxon>
        <taxon>Pseudomonadota</taxon>
        <taxon>Gammaproteobacteria</taxon>
        <taxon>Enterobacterales</taxon>
        <taxon>Enterobacteriaceae</taxon>
        <taxon>Kosakonia</taxon>
    </lineage>
</organism>
<reference evidence="2" key="1">
    <citation type="submission" date="2016-08" db="EMBL/GenBank/DDBJ databases">
        <authorList>
            <person name="Varghese N."/>
            <person name="Submissions Spin"/>
        </authorList>
    </citation>
    <scope>NUCLEOTIDE SEQUENCE [LARGE SCALE GENOMIC DNA]</scope>
    <source>
        <strain evidence="2">REICA_082</strain>
    </source>
</reference>
<dbReference type="AlphaFoldDB" id="A0A1C4DIZ6"/>
<dbReference type="InterPro" id="IPR003458">
    <property type="entry name" value="Phage_T4_Gp38_tail_assem"/>
</dbReference>
<name>A0A1C4DIZ6_9ENTR</name>